<dbReference type="AlphaFoldDB" id="A0A846XSS8"/>
<dbReference type="Proteomes" id="UP000565711">
    <property type="component" value="Unassembled WGS sequence"/>
</dbReference>
<dbReference type="EMBL" id="JAAXOP010000003">
    <property type="protein sequence ID" value="NKY50143.1"/>
    <property type="molecule type" value="Genomic_DNA"/>
</dbReference>
<keyword evidence="4" id="KW-1185">Reference proteome</keyword>
<sequence length="77" mass="8383">MAGVIGIVAILGIIILVVGMVFIGVTLVQHSRKRAEMLSVPPNGSTPDASAQQAQWSGQQQTWPGQQTQWPQRPYTR</sequence>
<evidence type="ECO:0000256" key="1">
    <source>
        <dbReference type="SAM" id="MobiDB-lite"/>
    </source>
</evidence>
<dbReference type="RefSeq" id="WP_067870764.1">
    <property type="nucleotide sequence ID" value="NZ_JAAXOP010000003.1"/>
</dbReference>
<feature type="transmembrane region" description="Helical" evidence="2">
    <location>
        <begin position="6"/>
        <end position="28"/>
    </location>
</feature>
<keyword evidence="2" id="KW-1133">Transmembrane helix</keyword>
<keyword evidence="2" id="KW-0472">Membrane</keyword>
<reference evidence="3 4" key="1">
    <citation type="submission" date="2020-04" db="EMBL/GenBank/DDBJ databases">
        <title>MicrobeNet Type strains.</title>
        <authorList>
            <person name="Nicholson A.C."/>
        </authorList>
    </citation>
    <scope>NUCLEOTIDE SEQUENCE [LARGE SCALE GENOMIC DNA]</scope>
    <source>
        <strain evidence="3 4">JCM 12354</strain>
    </source>
</reference>
<feature type="region of interest" description="Disordered" evidence="1">
    <location>
        <begin position="38"/>
        <end position="77"/>
    </location>
</feature>
<evidence type="ECO:0000256" key="2">
    <source>
        <dbReference type="SAM" id="Phobius"/>
    </source>
</evidence>
<evidence type="ECO:0000313" key="3">
    <source>
        <dbReference type="EMBL" id="NKY50143.1"/>
    </source>
</evidence>
<gene>
    <name evidence="3" type="ORF">HGA08_07975</name>
</gene>
<protein>
    <submittedName>
        <fullName evidence="3">Uncharacterized protein</fullName>
    </submittedName>
</protein>
<keyword evidence="2" id="KW-0812">Transmembrane</keyword>
<comment type="caution">
    <text evidence="3">The sequence shown here is derived from an EMBL/GenBank/DDBJ whole genome shotgun (WGS) entry which is preliminary data.</text>
</comment>
<feature type="compositionally biased region" description="Low complexity" evidence="1">
    <location>
        <begin position="49"/>
        <end position="77"/>
    </location>
</feature>
<organism evidence="3 4">
    <name type="scientific">Nocardia vermiculata</name>
    <dbReference type="NCBI Taxonomy" id="257274"/>
    <lineage>
        <taxon>Bacteria</taxon>
        <taxon>Bacillati</taxon>
        <taxon>Actinomycetota</taxon>
        <taxon>Actinomycetes</taxon>
        <taxon>Mycobacteriales</taxon>
        <taxon>Nocardiaceae</taxon>
        <taxon>Nocardia</taxon>
    </lineage>
</organism>
<accession>A0A846XSS8</accession>
<name>A0A846XSS8_9NOCA</name>
<proteinExistence type="predicted"/>
<evidence type="ECO:0000313" key="4">
    <source>
        <dbReference type="Proteomes" id="UP000565711"/>
    </source>
</evidence>